<dbReference type="NCBIfam" id="NF033883">
    <property type="entry name" value="conj_TraQ_IncI1"/>
    <property type="match status" value="1"/>
</dbReference>
<organism evidence="1">
    <name type="scientific">Klebsiella pneumoniae</name>
    <dbReference type="NCBI Taxonomy" id="573"/>
    <lineage>
        <taxon>Bacteria</taxon>
        <taxon>Pseudomonadati</taxon>
        <taxon>Pseudomonadota</taxon>
        <taxon>Gammaproteobacteria</taxon>
        <taxon>Enterobacterales</taxon>
        <taxon>Enterobacteriaceae</taxon>
        <taxon>Klebsiella/Raoultella group</taxon>
        <taxon>Klebsiella</taxon>
        <taxon>Klebsiella pneumoniae complex</taxon>
    </lineage>
</organism>
<dbReference type="PATRIC" id="fig|573.1921.peg.5861"/>
<name>A0A0C5HDE7_KLEPN</name>
<keyword evidence="1" id="KW-0614">Plasmid</keyword>
<evidence type="ECO:0000313" key="1">
    <source>
        <dbReference type="EMBL" id="AJP18466.1"/>
    </source>
</evidence>
<sequence>MVDALTALVNLASAIHTSANRFIFALAVVLGIYGVMFALVKEARMARQVPGHNGMGKIIGVIILGGMLVGLSQIINAGAVQLGWSDVTFDEVSYVSTDTFGQGADAANALLTLLQTLGVAYALAGTQRIKRSLKDGHTGLSAGEDVGTGAVKFITGVFLICAPTLLDAIQTSLGLSL</sequence>
<reference evidence="1" key="1">
    <citation type="journal article" date="2015" name="Antimicrob. Agents Chemother.">
        <title>Complete nucleotide sequences of two NDM-1-encoding plasmids from the same sequence type 11 Klebsiella pneumoniae strain.</title>
        <authorList>
            <person name="Studentova V."/>
            <person name="Dobiasova H."/>
            <person name="Hedlova D."/>
            <person name="Dolejska M."/>
            <person name="Papagiannitsis C.C."/>
            <person name="Hrabak J."/>
        </authorList>
    </citation>
    <scope>NUCLEOTIDE SEQUENCE</scope>
    <source>
        <strain evidence="1">Kpn-3002cz</strain>
        <plasmid evidence="1">pB-3002cz</plasmid>
    </source>
</reference>
<dbReference type="AlphaFoldDB" id="A0A0C5HDE7"/>
<dbReference type="RefSeq" id="WP_015632432.1">
    <property type="nucleotide sequence ID" value="NZ_CABFWU010000003.1"/>
</dbReference>
<dbReference type="EMBL" id="KJ958926">
    <property type="protein sequence ID" value="AJP18466.1"/>
    <property type="molecule type" value="Genomic_DNA"/>
</dbReference>
<protein>
    <submittedName>
        <fullName evidence="1">TraQ</fullName>
    </submittedName>
</protein>
<proteinExistence type="predicted"/>
<dbReference type="InterPro" id="IPR048039">
    <property type="entry name" value="TraQ-like"/>
</dbReference>
<geneLocation type="plasmid" evidence="1">
    <name>pB-3002cz</name>
</geneLocation>
<accession>A0A0C5HDE7</accession>